<sequence length="438" mass="48286">MNCHGCDNILNTSNFLKCNSCASRYCYECLNVTVESAKQLTSLSCPFCQNVTRRRKNDDNTPVRRIQRHNSPTTPLNASFSQVTADAHVAMGIPGGSDSTCEPVTLESIGKLMDKKLAPDSSFMSNLRAALLKDLKDMVAVEVGRAIGVVQADFTTTTDFITLEQKDIKLDIAEKDNRIKQLELELLQSQNSLAKIQSRLSTVEKISRDLNLEIHEVPESKTEDVVTLFKKVCDSLQVEVSENDIKACRRVAKMNTGSKRPRNILVTLSSQRLRDTLLSAVTRFNKSHPDDKLSTSHIGLTGATNRIFLSEHLSPEAKELHSAARKFCKDMDYKFVWVRFGQIYIPLISYAAAAPWRCYTTCDGSTVCFGEQGQPSISPPSICLARPCPPCTGPATVYTPGSLSLPQPSPCPCLSSQPNPCPQPPPCECPCSQQSPCY</sequence>
<feature type="compositionally biased region" description="Polar residues" evidence="5">
    <location>
        <begin position="69"/>
        <end position="78"/>
    </location>
</feature>
<evidence type="ECO:0000256" key="4">
    <source>
        <dbReference type="SAM" id="Coils"/>
    </source>
</evidence>
<name>A0A8S1AZM6_ARCPL</name>
<keyword evidence="1 3" id="KW-0479">Metal-binding</keyword>
<evidence type="ECO:0000259" key="6">
    <source>
        <dbReference type="PROSITE" id="PS50089"/>
    </source>
</evidence>
<reference evidence="7 8" key="1">
    <citation type="submission" date="2020-04" db="EMBL/GenBank/DDBJ databases">
        <authorList>
            <person name="Wallbank WR R."/>
            <person name="Pardo Diaz C."/>
            <person name="Kozak K."/>
            <person name="Martin S."/>
            <person name="Jiggins C."/>
            <person name="Moest M."/>
            <person name="Warren A I."/>
            <person name="Byers J.R.P. K."/>
            <person name="Montejo-Kovacevich G."/>
            <person name="Yen C E."/>
        </authorList>
    </citation>
    <scope>NUCLEOTIDE SEQUENCE [LARGE SCALE GENOMIC DNA]</scope>
</reference>
<evidence type="ECO:0000313" key="7">
    <source>
        <dbReference type="EMBL" id="CAB3252248.1"/>
    </source>
</evidence>
<evidence type="ECO:0000256" key="5">
    <source>
        <dbReference type="SAM" id="MobiDB-lite"/>
    </source>
</evidence>
<organism evidence="7 8">
    <name type="scientific">Arctia plantaginis</name>
    <name type="common">Wood tiger moth</name>
    <name type="synonym">Phalaena plantaginis</name>
    <dbReference type="NCBI Taxonomy" id="874455"/>
    <lineage>
        <taxon>Eukaryota</taxon>
        <taxon>Metazoa</taxon>
        <taxon>Ecdysozoa</taxon>
        <taxon>Arthropoda</taxon>
        <taxon>Hexapoda</taxon>
        <taxon>Insecta</taxon>
        <taxon>Pterygota</taxon>
        <taxon>Neoptera</taxon>
        <taxon>Endopterygota</taxon>
        <taxon>Lepidoptera</taxon>
        <taxon>Glossata</taxon>
        <taxon>Ditrysia</taxon>
        <taxon>Noctuoidea</taxon>
        <taxon>Erebidae</taxon>
        <taxon>Arctiinae</taxon>
        <taxon>Arctia</taxon>
    </lineage>
</organism>
<keyword evidence="2" id="KW-0862">Zinc</keyword>
<dbReference type="PROSITE" id="PS50089">
    <property type="entry name" value="ZF_RING_2"/>
    <property type="match status" value="1"/>
</dbReference>
<proteinExistence type="predicted"/>
<dbReference type="GO" id="GO:0008270">
    <property type="term" value="F:zinc ion binding"/>
    <property type="evidence" value="ECO:0007669"/>
    <property type="project" value="UniProtKB-KW"/>
</dbReference>
<feature type="coiled-coil region" evidence="4">
    <location>
        <begin position="165"/>
        <end position="199"/>
    </location>
</feature>
<dbReference type="OrthoDB" id="7375674at2759"/>
<feature type="domain" description="RING-type" evidence="6">
    <location>
        <begin position="3"/>
        <end position="49"/>
    </location>
</feature>
<comment type="caution">
    <text evidence="7">The sequence shown here is derived from an EMBL/GenBank/DDBJ whole genome shotgun (WGS) entry which is preliminary data.</text>
</comment>
<accession>A0A8S1AZM6</accession>
<evidence type="ECO:0000256" key="1">
    <source>
        <dbReference type="ARBA" id="ARBA00022771"/>
    </source>
</evidence>
<dbReference type="Proteomes" id="UP000494106">
    <property type="component" value="Unassembled WGS sequence"/>
</dbReference>
<feature type="region of interest" description="Disordered" evidence="5">
    <location>
        <begin position="56"/>
        <end position="78"/>
    </location>
</feature>
<evidence type="ECO:0000313" key="8">
    <source>
        <dbReference type="Proteomes" id="UP000494106"/>
    </source>
</evidence>
<keyword evidence="1 3" id="KW-0863">Zinc-finger</keyword>
<gene>
    <name evidence="7" type="ORF">APLA_LOCUS13396</name>
</gene>
<evidence type="ECO:0000256" key="2">
    <source>
        <dbReference type="ARBA" id="ARBA00022833"/>
    </source>
</evidence>
<keyword evidence="4" id="KW-0175">Coiled coil</keyword>
<dbReference type="AlphaFoldDB" id="A0A8S1AZM6"/>
<dbReference type="InterPro" id="IPR001841">
    <property type="entry name" value="Znf_RING"/>
</dbReference>
<evidence type="ECO:0000256" key="3">
    <source>
        <dbReference type="PROSITE-ProRule" id="PRU00175"/>
    </source>
</evidence>
<dbReference type="EMBL" id="CADEBC010000553">
    <property type="protein sequence ID" value="CAB3252248.1"/>
    <property type="molecule type" value="Genomic_DNA"/>
</dbReference>
<keyword evidence="8" id="KW-1185">Reference proteome</keyword>
<protein>
    <recommendedName>
        <fullName evidence="6">RING-type domain-containing protein</fullName>
    </recommendedName>
</protein>